<dbReference type="InterPro" id="IPR011044">
    <property type="entry name" value="Quino_amine_DH_bsu"/>
</dbReference>
<dbReference type="SUPFAM" id="SSF50969">
    <property type="entry name" value="YVTN repeat-like/Quinoprotein amine dehydrogenase"/>
    <property type="match status" value="1"/>
</dbReference>
<dbReference type="Pfam" id="PF25279">
    <property type="entry name" value="Beta_prop_At2g24240"/>
    <property type="match status" value="1"/>
</dbReference>
<name>A0AAP0NXI2_9MAGN</name>
<organism evidence="4 5">
    <name type="scientific">Stephania japonica</name>
    <dbReference type="NCBI Taxonomy" id="461633"/>
    <lineage>
        <taxon>Eukaryota</taxon>
        <taxon>Viridiplantae</taxon>
        <taxon>Streptophyta</taxon>
        <taxon>Embryophyta</taxon>
        <taxon>Tracheophyta</taxon>
        <taxon>Spermatophyta</taxon>
        <taxon>Magnoliopsida</taxon>
        <taxon>Ranunculales</taxon>
        <taxon>Menispermaceae</taxon>
        <taxon>Menispermoideae</taxon>
        <taxon>Cissampelideae</taxon>
        <taxon>Stephania</taxon>
    </lineage>
</organism>
<evidence type="ECO:0000256" key="2">
    <source>
        <dbReference type="SAM" id="MobiDB-lite"/>
    </source>
</evidence>
<feature type="region of interest" description="Disordered" evidence="2">
    <location>
        <begin position="1"/>
        <end position="37"/>
    </location>
</feature>
<dbReference type="Gene3D" id="3.30.710.10">
    <property type="entry name" value="Potassium Channel Kv1.1, Chain A"/>
    <property type="match status" value="1"/>
</dbReference>
<dbReference type="InterPro" id="IPR015943">
    <property type="entry name" value="WD40/YVTN_repeat-like_dom_sf"/>
</dbReference>
<dbReference type="EMBL" id="JBBNAE010000005">
    <property type="protein sequence ID" value="KAK9123682.1"/>
    <property type="molecule type" value="Genomic_DNA"/>
</dbReference>
<dbReference type="Pfam" id="PF02214">
    <property type="entry name" value="BTB_2"/>
    <property type="match status" value="1"/>
</dbReference>
<comment type="caution">
    <text evidence="4">The sequence shown here is derived from an EMBL/GenBank/DDBJ whole genome shotgun (WGS) entry which is preliminary data.</text>
</comment>
<accession>A0AAP0NXI2</accession>
<proteinExistence type="predicted"/>
<evidence type="ECO:0000259" key="3">
    <source>
        <dbReference type="SMART" id="SM00225"/>
    </source>
</evidence>
<dbReference type="InterPro" id="IPR003131">
    <property type="entry name" value="T1-type_BTB"/>
</dbReference>
<reference evidence="4 5" key="1">
    <citation type="submission" date="2024-01" db="EMBL/GenBank/DDBJ databases">
        <title>Genome assemblies of Stephania.</title>
        <authorList>
            <person name="Yang L."/>
        </authorList>
    </citation>
    <scope>NUCLEOTIDE SEQUENCE [LARGE SCALE GENOMIC DNA]</scope>
    <source>
        <strain evidence="4">QJT</strain>
        <tissue evidence="4">Leaf</tissue>
    </source>
</reference>
<keyword evidence="5" id="KW-1185">Reference proteome</keyword>
<dbReference type="PANTHER" id="PTHR11145:SF23">
    <property type="entry name" value="PROTEIN BINDING PROTEIN"/>
    <property type="match status" value="1"/>
</dbReference>
<dbReference type="Gene3D" id="2.130.10.10">
    <property type="entry name" value="YVTN repeat-like/Quinoprotein amine dehydrogenase"/>
    <property type="match status" value="1"/>
</dbReference>
<evidence type="ECO:0000256" key="1">
    <source>
        <dbReference type="ARBA" id="ARBA00004906"/>
    </source>
</evidence>
<dbReference type="SMART" id="SM00225">
    <property type="entry name" value="BTB"/>
    <property type="match status" value="1"/>
</dbReference>
<gene>
    <name evidence="4" type="ORF">Sjap_013284</name>
</gene>
<dbReference type="Proteomes" id="UP001417504">
    <property type="component" value="Unassembled WGS sequence"/>
</dbReference>
<dbReference type="InterPro" id="IPR045068">
    <property type="entry name" value="BACURD1-3"/>
</dbReference>
<dbReference type="InterPro" id="IPR011333">
    <property type="entry name" value="SKP1/BTB/POZ_sf"/>
</dbReference>
<evidence type="ECO:0000313" key="5">
    <source>
        <dbReference type="Proteomes" id="UP001417504"/>
    </source>
</evidence>
<feature type="domain" description="BTB" evidence="3">
    <location>
        <begin position="38"/>
        <end position="138"/>
    </location>
</feature>
<dbReference type="InterPro" id="IPR000210">
    <property type="entry name" value="BTB/POZ_dom"/>
</dbReference>
<dbReference type="PANTHER" id="PTHR11145">
    <property type="entry name" value="BTB/POZ DOMAIN-CONTAINING ADAPTER FOR CUL3-MEDIATED RHOA DEGRADATION PROTEIN FAMILY MEMBER"/>
    <property type="match status" value="1"/>
</dbReference>
<comment type="pathway">
    <text evidence="1">Protein modification; protein ubiquitination.</text>
</comment>
<evidence type="ECO:0000313" key="4">
    <source>
        <dbReference type="EMBL" id="KAK9123682.1"/>
    </source>
</evidence>
<dbReference type="InterPro" id="IPR057441">
    <property type="entry name" value="Beta_prop_At2g24240"/>
</dbReference>
<dbReference type="GO" id="GO:0051260">
    <property type="term" value="P:protein homooligomerization"/>
    <property type="evidence" value="ECO:0007669"/>
    <property type="project" value="InterPro"/>
</dbReference>
<dbReference type="SUPFAM" id="SSF54695">
    <property type="entry name" value="POZ domain"/>
    <property type="match status" value="1"/>
</dbReference>
<protein>
    <recommendedName>
        <fullName evidence="3">BTB domain-containing protein</fullName>
    </recommendedName>
</protein>
<dbReference type="AlphaFoldDB" id="A0AAP0NXI2"/>
<sequence length="493" mass="54204">MSPPHIPSTTDQMISSPMMDFPSTQQSAKKNNKKKKKNVVTINVGGRLFQTTHQTLNLAGPNSLLSTLSSSRDDDDDDVVPFIDRDPHLFSLLLSFLRTSTLPSNPQSLPFDLRDLILEAQFYGLDSLLFSSLTDPSLFDPFTLERSLLLPLNGRDDPNSVSTTCHGSIHVAHGSKITSFDPSLNHKSTILTNFSAVDSILAISPNVAAAGATDFSGLQILDLDSGFLRESLDWENPTRSASTVQAIGCSDRYLFTSFESSRRNSNTIMLFDVQGSFRPVTEIGRHEIYGAEINSAVIPATKLDWVSSCNLLMASGSHRGPSGVMGIVRLWDVRSGNVYWELEEKTDCFADIAVSDNLSSIFKVGVNSGEVYWADLRKLGSNGDSWTCLGDARKGLLLKGKREGFGCKIKSYGNQVFCSKGSGVELWSEVLMGASKTSEDEVGERVFRKNLMGREKDGSGGKITNLEFGGNKMIVTRKDQQYVEVWKTSRRCF</sequence>